<evidence type="ECO:0000256" key="1">
    <source>
        <dbReference type="ARBA" id="ARBA00004123"/>
    </source>
</evidence>
<dbReference type="FunFam" id="3.30.40.10:FF:000036">
    <property type="entry name" value="nucleosome-remodeling factor subunit BPTF isoform X1"/>
    <property type="match status" value="1"/>
</dbReference>
<feature type="compositionally biased region" description="Polar residues" evidence="16">
    <location>
        <begin position="1830"/>
        <end position="1847"/>
    </location>
</feature>
<evidence type="ECO:0000256" key="11">
    <source>
        <dbReference type="ARBA" id="ARBA00023163"/>
    </source>
</evidence>
<evidence type="ECO:0000256" key="16">
    <source>
        <dbReference type="SAM" id="MobiDB-lite"/>
    </source>
</evidence>
<keyword evidence="8" id="KW-0805">Transcription regulation</keyword>
<evidence type="ECO:0000256" key="2">
    <source>
        <dbReference type="ARBA" id="ARBA00022553"/>
    </source>
</evidence>
<feature type="region of interest" description="Disordered" evidence="16">
    <location>
        <begin position="2244"/>
        <end position="2313"/>
    </location>
</feature>
<dbReference type="Proteomes" id="UP000646548">
    <property type="component" value="Unassembled WGS sequence"/>
</dbReference>
<keyword evidence="5 14" id="KW-0863">Zinc-finger</keyword>
<feature type="compositionally biased region" description="Basic and acidic residues" evidence="16">
    <location>
        <begin position="921"/>
        <end position="931"/>
    </location>
</feature>
<evidence type="ECO:0000256" key="3">
    <source>
        <dbReference type="ARBA" id="ARBA00022723"/>
    </source>
</evidence>
<feature type="compositionally biased region" description="Low complexity" evidence="16">
    <location>
        <begin position="2248"/>
        <end position="2270"/>
    </location>
</feature>
<feature type="region of interest" description="Disordered" evidence="16">
    <location>
        <begin position="1148"/>
        <end position="1203"/>
    </location>
</feature>
<proteinExistence type="predicted"/>
<name>A0A834EXG1_ORYME</name>
<dbReference type="InterPro" id="IPR001965">
    <property type="entry name" value="Znf_PHD"/>
</dbReference>
<feature type="compositionally biased region" description="Low complexity" evidence="16">
    <location>
        <begin position="848"/>
        <end position="860"/>
    </location>
</feature>
<dbReference type="Pfam" id="PF00439">
    <property type="entry name" value="Bromodomain"/>
    <property type="match status" value="1"/>
</dbReference>
<evidence type="ECO:0000259" key="18">
    <source>
        <dbReference type="PROSITE" id="PS50016"/>
    </source>
</evidence>
<evidence type="ECO:0000259" key="19">
    <source>
        <dbReference type="PROSITE" id="PS50064"/>
    </source>
</evidence>
<dbReference type="InterPro" id="IPR028941">
    <property type="entry name" value="WHIM2_dom"/>
</dbReference>
<keyword evidence="7" id="KW-0156">Chromatin regulator</keyword>
<feature type="compositionally biased region" description="Basic and acidic residues" evidence="16">
    <location>
        <begin position="744"/>
        <end position="783"/>
    </location>
</feature>
<protein>
    <submittedName>
        <fullName evidence="20">Nucleosome-remodeling factor subunit BPTF</fullName>
    </submittedName>
</protein>
<feature type="compositionally biased region" description="Polar residues" evidence="16">
    <location>
        <begin position="296"/>
        <end position="305"/>
    </location>
</feature>
<evidence type="ECO:0000259" key="17">
    <source>
        <dbReference type="PROSITE" id="PS50014"/>
    </source>
</evidence>
<feature type="coiled-coil region" evidence="15">
    <location>
        <begin position="2172"/>
        <end position="2199"/>
    </location>
</feature>
<feature type="domain" description="PARP-type" evidence="19">
    <location>
        <begin position="2360"/>
        <end position="2462"/>
    </location>
</feature>
<dbReference type="PROSITE" id="PS50014">
    <property type="entry name" value="BROMODOMAIN_2"/>
    <property type="match status" value="1"/>
</dbReference>
<dbReference type="PANTHER" id="PTHR45975">
    <property type="entry name" value="NUCLEOSOME-REMODELING FACTOR SUBUNIT BPTF"/>
    <property type="match status" value="1"/>
</dbReference>
<dbReference type="PROSITE" id="PS00633">
    <property type="entry name" value="BROMODOMAIN_1"/>
    <property type="match status" value="1"/>
</dbReference>
<dbReference type="FunFam" id="1.20.920.10:FF:000018">
    <property type="entry name" value="nucleosome-remodeling factor subunit BPTF isoform X1"/>
    <property type="match status" value="1"/>
</dbReference>
<feature type="compositionally biased region" description="Low complexity" evidence="16">
    <location>
        <begin position="1942"/>
        <end position="1984"/>
    </location>
</feature>
<evidence type="ECO:0000256" key="7">
    <source>
        <dbReference type="ARBA" id="ARBA00022853"/>
    </source>
</evidence>
<evidence type="ECO:0000256" key="4">
    <source>
        <dbReference type="ARBA" id="ARBA00022737"/>
    </source>
</evidence>
<dbReference type="EMBL" id="WKFB01000858">
    <property type="protein sequence ID" value="KAF6717290.1"/>
    <property type="molecule type" value="Genomic_DNA"/>
</dbReference>
<dbReference type="PROSITE" id="PS01359">
    <property type="entry name" value="ZF_PHD_1"/>
    <property type="match status" value="1"/>
</dbReference>
<dbReference type="CDD" id="cd05509">
    <property type="entry name" value="Bromo_gcn5_like"/>
    <property type="match status" value="1"/>
</dbReference>
<dbReference type="InterPro" id="IPR001487">
    <property type="entry name" value="Bromodomain"/>
</dbReference>
<evidence type="ECO:0000256" key="10">
    <source>
        <dbReference type="ARBA" id="ARBA00023117"/>
    </source>
</evidence>
<dbReference type="InterPro" id="IPR001510">
    <property type="entry name" value="Znf_PARP"/>
</dbReference>
<accession>A0A834EXG1</accession>
<keyword evidence="10 13" id="KW-0103">Bromodomain</keyword>
<comment type="caution">
    <text evidence="20">The sequence shown here is derived from an EMBL/GenBank/DDBJ whole genome shotgun (WGS) entry which is preliminary data.</text>
</comment>
<feature type="compositionally biased region" description="Acidic residues" evidence="16">
    <location>
        <begin position="230"/>
        <end position="239"/>
    </location>
</feature>
<evidence type="ECO:0000256" key="9">
    <source>
        <dbReference type="ARBA" id="ARBA00023054"/>
    </source>
</evidence>
<dbReference type="Pfam" id="PF00628">
    <property type="entry name" value="PHD"/>
    <property type="match status" value="3"/>
</dbReference>
<dbReference type="SMART" id="SM00249">
    <property type="entry name" value="PHD"/>
    <property type="match status" value="3"/>
</dbReference>
<feature type="compositionally biased region" description="Basic and acidic residues" evidence="16">
    <location>
        <begin position="215"/>
        <end position="229"/>
    </location>
</feature>
<dbReference type="InterPro" id="IPR018359">
    <property type="entry name" value="Bromodomain_CS"/>
</dbReference>
<evidence type="ECO:0000256" key="5">
    <source>
        <dbReference type="ARBA" id="ARBA00022771"/>
    </source>
</evidence>
<dbReference type="InterPro" id="IPR011011">
    <property type="entry name" value="Znf_FYVE_PHD"/>
</dbReference>
<feature type="domain" description="PHD-type" evidence="18">
    <location>
        <begin position="2385"/>
        <end position="2436"/>
    </location>
</feature>
<dbReference type="SUPFAM" id="SSF57903">
    <property type="entry name" value="FYVE/PHD zinc finger"/>
    <property type="match status" value="3"/>
</dbReference>
<dbReference type="InterPro" id="IPR019787">
    <property type="entry name" value="Znf_PHD-finger"/>
</dbReference>
<feature type="compositionally biased region" description="Polar residues" evidence="16">
    <location>
        <begin position="1000"/>
        <end position="1012"/>
    </location>
</feature>
<feature type="domain" description="PHD-type" evidence="18">
    <location>
        <begin position="23"/>
        <end position="70"/>
    </location>
</feature>
<feature type="region of interest" description="Disordered" evidence="16">
    <location>
        <begin position="1830"/>
        <end position="1860"/>
    </location>
</feature>
<evidence type="ECO:0000256" key="6">
    <source>
        <dbReference type="ARBA" id="ARBA00022833"/>
    </source>
</evidence>
<dbReference type="Gene3D" id="1.20.920.10">
    <property type="entry name" value="Bromodomain-like"/>
    <property type="match status" value="1"/>
</dbReference>
<feature type="compositionally biased region" description="Polar residues" evidence="16">
    <location>
        <begin position="1054"/>
        <end position="1073"/>
    </location>
</feature>
<feature type="compositionally biased region" description="Basic and acidic residues" evidence="16">
    <location>
        <begin position="1029"/>
        <end position="1038"/>
    </location>
</feature>
<feature type="compositionally biased region" description="Basic and acidic residues" evidence="16">
    <location>
        <begin position="1074"/>
        <end position="1083"/>
    </location>
</feature>
<dbReference type="FunFam" id="3.30.40.10:FF:000048">
    <property type="entry name" value="nucleosome-remodeling factor subunit BPTF isoform X1"/>
    <property type="match status" value="2"/>
</dbReference>
<keyword evidence="9 15" id="KW-0175">Coiled coil</keyword>
<keyword evidence="4" id="KW-0677">Repeat</keyword>
<sequence>MDQFLATNIAREELMSEGVVAYDDHCRVCHRLGDLLCCETCSAVYHLECVKPPLEEVPEDEWQCEVCVAHKVPGVTDCIPEVQKSKPFIRQLPVGYDRHHRKYWFLNRRIVVEEDDEQEGKSIWYYSTKVQLAELIDRLDKEYWEADLYAALEEIRDEVHSHMDVTEDLTNKARGNNKSFLAVANEEIVERLRAKKEEELEEVKRRAAEEAQRAFLEREKKEEEGKKEEDDAGLDQEEQQEGKMNSVKREETQMKEELSLEEICDVKMEAPEGSPTGHEGSVDSGISNEAKLPEMSSPTNNSCQPAVSPKLAASSPEAQSDGYPQMEKTLHQIPSLPLKDSVPSLSQSSQPSQPAEENSNSSIGAGVPPRGPEPPDLADRSSQSSLASFDDAGDGKDSVNSETSGISSKKCSATRMVTRLRNPDSKLSQMKNQQVAAAVHEANRGFKEGKEVLVVNAQGDITRVSMRKDVVMKGSLPQYFKLGQEGKYRVYHNQYSSNALALNKHQHREDHDKRRHLSHKFCMTPAGEFKWNGSIHGSKVLTISTLRLTIIQLENNVPTPFMHPNWTSHRTNWIKAVQMCSKAREFALALAILECAIKPVAMLPVWKDSLGHTRLNRMTSMEREEKEKIKKREKKLEDEETLQQATWVKYTFPIKHQVWKQKGEEYRVTGYGGWSWMSKTYVPRFVPRLPGNTNPNYRKEIEDAKLGKKCALLDLSRQPSVVEPEVCDTLSSKTKDQNFNLSERLGEEVESAEKMVEGKKEEDDKPRKEEQLSVEESPAKMEVDPTDSPPEEQDVDESSLKEEPAEDSERPFNYDVVDVSKGFLSRVAYKKKVKTSKLDSLLERRVRQSVVEEQQRQQLSASIPQSSTPLLSCSAAGLSTPVRPRSPLRPHTLAQTPPEVSVKAKEKSPSTPSPGSGEAAGQKEEDIRDELSNSLPAAAEDTPKDCCITGTGEGSDSPHNKSASTSEDVEEDLVERTVGPKETASNCSEKHSGLQETPPGLTNCSSEQQATCVASDVTKDEQMESSESDSVRTLDQKDSQNTFSLKPDAEMLSSVHSGTEKNGLSSQETQETMESTKCERTMGDDTSNALPAPLQVNGNDGLPCENSNSLMSSNNGVLSNTAHFKMNSIDKVDDQRLAVSLKVSTEPKPLVNGDLASQNDSAEVKEKEPSLDYKPSLKMTRLEDNTDTDGDDSLLQNNSSAFHSRHSPGVMGLKVIRMAPSPVLSAEESSLSDGFAEENSNSEPAEAFKTTITEVTTTSTTTTTVVSTETRVARVQLRAFGESALPVVATERRAVSTLSSVSKTTLTEICSSELDGQSGHNQSESVTQQKTTLSTFVSQTDSGRGKTSVSSVTVSLEDSSSTKGRVRLLKFSRTKKMRSDTALPSYCKFVTKSKRMSIFVLPHDDLKVLARRGGFREVPIFSYNAKPAPDIWPYPSPRPTFGITWRYRLQTVKSLAGVSLMLRLLWACLRWDDMAVKPSAAVGTTRTEQSETEITTTEIIKRRDVGPYGIRSEYCIRKIICPLGVPDTPKETHTPQRKGLRSSALRPKKPESTKQTGPVVIETWVPEEELDLWEIRAFSERVEREKAQAAEQAKKRLEQKPGLVTATPTGTPSLSAATPKVILGSISGQGTPNAKVVLSTKIGTPVTFQQNKNFQQSFATWVKQGQSSTGAGTEAAVATSGGHTLHITGTTSSGKVLTTKLPLPANSKIVTVNVPTTQGGVVQQKVLGIIPSNTAGSAQTYSTFQPRTSTLNIKASTPGSQQQVLAGGAQIRPGMTMIRTPIQQSGQMGKTIIRTPIVVQQGQGGQQVVTQIIRGQAVSTGISATNPVSTVTGQGVASPNTAGQAAGQTPPGTPRAQSQGQVKLSLAQFTQLTQKQQGGSSVDRQTGVGGQQALTVMVQGQGQTTGQLQVIPHGVTVIPGPGQQLMQASLPNGQVQRFLFTPSSTASSQPNSSSNRTPAQPAQKAAAPVQAGSATLATTSTPSSVNPQGQLPPPTHAHMPIQSPTSLQVKGPEGTTQLQQRPQLISVSGLQQQVQVLAQLQAQQSAGSLPQHIKLQLPIQIQQSGSSSTPTGQVGNVVTIQAASVQEQLQRIQQLREQQQQKKRQASEAKKELALSAANQSDIIQKQVVMKQNAVIEHLKQKKTMTPAEREENQRMIACNQVMKYILDRIDKNERQAAKKRKKEEVVEAKRRLANASKLSSLLYRHKESLKMEILKKRALLDKELQLEAQEELKRDLLRMQREKERAQAAAQQAAQAAAAAAHRQQQQQQTLADSHRIASQHHHTTTIPTSHKRKREEEREMASTGKSKKKKMISTKCTKESKKDTKLYCICKTPYDETKFYIGCDLCTNWYHGDCVGITEKEAKKMDDYICVECKRGQQTSTEELYCICQTPYDESQFYIGCDRCQNWYHGRCVGILQSEANHIDEYVCPQCQSTEDAMTVFTPLTEKDFEGLRRILRSLQAHKMAWPFLEPVDTNDAPDYYRVIKEPMDLSTMEERLLKRAYVKLTEFVADMTKIFDNCRYYNPSDSPFYQCAEVLENFFVQKLKIFKASRL</sequence>
<dbReference type="SUPFAM" id="SSF47370">
    <property type="entry name" value="Bromodomain"/>
    <property type="match status" value="1"/>
</dbReference>
<keyword evidence="2" id="KW-0597">Phosphoprotein</keyword>
<keyword evidence="12" id="KW-0539">Nucleus</keyword>
<feature type="compositionally biased region" description="Basic and acidic residues" evidence="16">
    <location>
        <begin position="798"/>
        <end position="812"/>
    </location>
</feature>
<dbReference type="PRINTS" id="PR00503">
    <property type="entry name" value="BROMODOMAIN"/>
</dbReference>
<dbReference type="GO" id="GO:0045892">
    <property type="term" value="P:negative regulation of DNA-templated transcription"/>
    <property type="evidence" value="ECO:0007669"/>
    <property type="project" value="UniProtKB-ARBA"/>
</dbReference>
<dbReference type="InterPro" id="IPR036427">
    <property type="entry name" value="Bromodomain-like_sf"/>
</dbReference>
<feature type="compositionally biased region" description="Polar residues" evidence="16">
    <location>
        <begin position="2002"/>
        <end position="2018"/>
    </location>
</feature>
<dbReference type="PROSITE" id="PS50016">
    <property type="entry name" value="ZF_PHD_2"/>
    <property type="match status" value="3"/>
</dbReference>
<feature type="coiled-coil region" evidence="15">
    <location>
        <begin position="2082"/>
        <end position="2116"/>
    </location>
</feature>
<dbReference type="InterPro" id="IPR038028">
    <property type="entry name" value="BPTF"/>
</dbReference>
<feature type="compositionally biased region" description="Basic and acidic residues" evidence="16">
    <location>
        <begin position="1162"/>
        <end position="1171"/>
    </location>
</feature>
<keyword evidence="6" id="KW-0862">Zinc</keyword>
<dbReference type="GO" id="GO:0016589">
    <property type="term" value="C:NURF complex"/>
    <property type="evidence" value="ECO:0007669"/>
    <property type="project" value="InterPro"/>
</dbReference>
<dbReference type="PANTHER" id="PTHR45975:SF2">
    <property type="entry name" value="NUCLEOSOME-REMODELING FACTOR SUBUNIT BPTF"/>
    <property type="match status" value="1"/>
</dbReference>
<dbReference type="CDD" id="cd15559">
    <property type="entry name" value="PHD1_BPTF"/>
    <property type="match status" value="1"/>
</dbReference>
<organism evidence="20 21">
    <name type="scientific">Oryzias melastigma</name>
    <name type="common">Marine medaka</name>
    <dbReference type="NCBI Taxonomy" id="30732"/>
    <lineage>
        <taxon>Eukaryota</taxon>
        <taxon>Metazoa</taxon>
        <taxon>Chordata</taxon>
        <taxon>Craniata</taxon>
        <taxon>Vertebrata</taxon>
        <taxon>Euteleostomi</taxon>
        <taxon>Actinopterygii</taxon>
        <taxon>Neopterygii</taxon>
        <taxon>Teleostei</taxon>
        <taxon>Neoteleostei</taxon>
        <taxon>Acanthomorphata</taxon>
        <taxon>Ovalentaria</taxon>
        <taxon>Atherinomorphae</taxon>
        <taxon>Beloniformes</taxon>
        <taxon>Adrianichthyidae</taxon>
        <taxon>Oryziinae</taxon>
        <taxon>Oryzias</taxon>
    </lineage>
</organism>
<dbReference type="Pfam" id="PF15613">
    <property type="entry name" value="WSD"/>
    <property type="match status" value="1"/>
</dbReference>
<dbReference type="GO" id="GO:0006338">
    <property type="term" value="P:chromatin remodeling"/>
    <property type="evidence" value="ECO:0007669"/>
    <property type="project" value="UniProtKB-ARBA"/>
</dbReference>
<evidence type="ECO:0000256" key="15">
    <source>
        <dbReference type="SAM" id="Coils"/>
    </source>
</evidence>
<dbReference type="PROSITE" id="PS50064">
    <property type="entry name" value="ZF_PARP_2"/>
    <property type="match status" value="1"/>
</dbReference>
<feature type="domain" description="Bromo" evidence="17">
    <location>
        <begin position="2462"/>
        <end position="2532"/>
    </location>
</feature>
<dbReference type="GO" id="GO:0045944">
    <property type="term" value="P:positive regulation of transcription by RNA polymerase II"/>
    <property type="evidence" value="ECO:0007669"/>
    <property type="project" value="UniProtKB-ARBA"/>
</dbReference>
<evidence type="ECO:0000256" key="12">
    <source>
        <dbReference type="ARBA" id="ARBA00023242"/>
    </source>
</evidence>
<dbReference type="Gene3D" id="3.30.40.10">
    <property type="entry name" value="Zinc/RING finger domain, C3HC4 (zinc finger)"/>
    <property type="match status" value="3"/>
</dbReference>
<dbReference type="GO" id="GO:0008270">
    <property type="term" value="F:zinc ion binding"/>
    <property type="evidence" value="ECO:0007669"/>
    <property type="project" value="UniProtKB-KW"/>
</dbReference>
<evidence type="ECO:0000256" key="13">
    <source>
        <dbReference type="PROSITE-ProRule" id="PRU00035"/>
    </source>
</evidence>
<comment type="subcellular location">
    <subcellularLocation>
        <location evidence="1">Nucleus</location>
    </subcellularLocation>
</comment>
<feature type="compositionally biased region" description="Polar residues" evidence="16">
    <location>
        <begin position="400"/>
        <end position="411"/>
    </location>
</feature>
<feature type="compositionally biased region" description="Low complexity" evidence="16">
    <location>
        <begin position="341"/>
        <end position="354"/>
    </location>
</feature>
<dbReference type="InterPro" id="IPR013083">
    <property type="entry name" value="Znf_RING/FYVE/PHD"/>
</dbReference>
<dbReference type="CDD" id="cd15560">
    <property type="entry name" value="PHD2_3_BPTF"/>
    <property type="match status" value="2"/>
</dbReference>
<feature type="region of interest" description="Disordered" evidence="16">
    <location>
        <begin position="838"/>
        <end position="1086"/>
    </location>
</feature>
<keyword evidence="11" id="KW-0804">Transcription</keyword>
<evidence type="ECO:0000313" key="20">
    <source>
        <dbReference type="EMBL" id="KAF6717290.1"/>
    </source>
</evidence>
<evidence type="ECO:0000256" key="8">
    <source>
        <dbReference type="ARBA" id="ARBA00023015"/>
    </source>
</evidence>
<dbReference type="SMART" id="SM00297">
    <property type="entry name" value="BROMO"/>
    <property type="match status" value="1"/>
</dbReference>
<feature type="region of interest" description="Disordered" evidence="16">
    <location>
        <begin position="215"/>
        <end position="416"/>
    </location>
</feature>
<feature type="compositionally biased region" description="Basic and acidic residues" evidence="16">
    <location>
        <begin position="247"/>
        <end position="270"/>
    </location>
</feature>
<feature type="region of interest" description="Disordered" evidence="16">
    <location>
        <begin position="1526"/>
        <end position="1556"/>
    </location>
</feature>
<feature type="compositionally biased region" description="Basic residues" evidence="16">
    <location>
        <begin position="2279"/>
        <end position="2295"/>
    </location>
</feature>
<keyword evidence="3" id="KW-0479">Metal-binding</keyword>
<feature type="region of interest" description="Disordered" evidence="16">
    <location>
        <begin position="738"/>
        <end position="813"/>
    </location>
</feature>
<reference evidence="20" key="1">
    <citation type="journal article" name="BMC Genomics">
        <title>Long-read sequencing and de novo genome assembly of marine medaka (Oryzias melastigma).</title>
        <authorList>
            <person name="Liang P."/>
            <person name="Saqib H.S.A."/>
            <person name="Ni X."/>
            <person name="Shen Y."/>
        </authorList>
    </citation>
    <scope>NUCLEOTIDE SEQUENCE</scope>
    <source>
        <strain evidence="20">Bigg-433</strain>
    </source>
</reference>
<feature type="region of interest" description="Disordered" evidence="16">
    <location>
        <begin position="1942"/>
        <end position="2018"/>
    </location>
</feature>
<feature type="compositionally biased region" description="Polar residues" evidence="16">
    <location>
        <begin position="861"/>
        <end position="871"/>
    </location>
</feature>
<evidence type="ECO:0000256" key="14">
    <source>
        <dbReference type="PROSITE-ProRule" id="PRU00146"/>
    </source>
</evidence>
<evidence type="ECO:0000313" key="21">
    <source>
        <dbReference type="Proteomes" id="UP000646548"/>
    </source>
</evidence>
<dbReference type="InterPro" id="IPR019786">
    <property type="entry name" value="Zinc_finger_PHD-type_CS"/>
</dbReference>
<feature type="domain" description="PHD-type" evidence="18">
    <location>
        <begin position="2327"/>
        <end position="2378"/>
    </location>
</feature>
<dbReference type="GO" id="GO:0000978">
    <property type="term" value="F:RNA polymerase II cis-regulatory region sequence-specific DNA binding"/>
    <property type="evidence" value="ECO:0007669"/>
    <property type="project" value="TreeGrafter"/>
</dbReference>
<gene>
    <name evidence="20" type="ORF">FQA47_021229</name>
</gene>